<dbReference type="GO" id="GO:0004803">
    <property type="term" value="F:transposase activity"/>
    <property type="evidence" value="ECO:0007669"/>
    <property type="project" value="InterPro"/>
</dbReference>
<name>Q3ARJ0_CHLCH</name>
<organism evidence="2">
    <name type="scientific">Chlorobium chlorochromatii (strain CaD3)</name>
    <dbReference type="NCBI Taxonomy" id="340177"/>
    <lineage>
        <taxon>Bacteria</taxon>
        <taxon>Pseudomonadati</taxon>
        <taxon>Chlorobiota</taxon>
        <taxon>Chlorobiia</taxon>
        <taxon>Chlorobiales</taxon>
        <taxon>Chlorobiaceae</taxon>
        <taxon>Chlorobium/Pelodictyon group</taxon>
        <taxon>Chlorobium</taxon>
    </lineage>
</organism>
<dbReference type="InterPro" id="IPR052715">
    <property type="entry name" value="RAYT_transposase"/>
</dbReference>
<dbReference type="PANTHER" id="PTHR36966">
    <property type="entry name" value="REP-ASSOCIATED TYROSINE TRANSPOSASE"/>
    <property type="match status" value="1"/>
</dbReference>
<dbReference type="HOGENOM" id="CLU_101329_0_0_10"/>
<dbReference type="STRING" id="340177.Cag_1123"/>
<dbReference type="AlphaFoldDB" id="Q3ARJ0"/>
<gene>
    <name evidence="2" type="ordered locus">Cag_1123</name>
</gene>
<dbReference type="InterPro" id="IPR036515">
    <property type="entry name" value="Transposase_17_sf"/>
</dbReference>
<dbReference type="EMBL" id="CP000108">
    <property type="protein sequence ID" value="ABB28385.1"/>
    <property type="molecule type" value="Genomic_DNA"/>
</dbReference>
<proteinExistence type="predicted"/>
<evidence type="ECO:0000259" key="1">
    <source>
        <dbReference type="SMART" id="SM01321"/>
    </source>
</evidence>
<reference evidence="2" key="1">
    <citation type="submission" date="2005-08" db="EMBL/GenBank/DDBJ databases">
        <title>Complete sequence of Chlorobium chlorochromatii CaD3.</title>
        <authorList>
            <person name="Copeland A."/>
            <person name="Lucas S."/>
            <person name="Lapidus A."/>
            <person name="Barry K."/>
            <person name="Detter J.C."/>
            <person name="Glavina T."/>
            <person name="Hammon N."/>
            <person name="Israni S."/>
            <person name="Pitluck S."/>
            <person name="Bryant D."/>
            <person name="Schmutz J."/>
            <person name="Larimer F."/>
            <person name="Land M."/>
            <person name="Kyrpides N."/>
            <person name="Ivanova N."/>
            <person name="Richardson P."/>
        </authorList>
    </citation>
    <scope>NUCLEOTIDE SEQUENCE [LARGE SCALE GENOMIC DNA]</scope>
    <source>
        <strain evidence="2">CaD3</strain>
    </source>
</reference>
<dbReference type="OrthoDB" id="9794403at2"/>
<protein>
    <recommendedName>
        <fullName evidence="1">Transposase IS200-like domain-containing protein</fullName>
    </recommendedName>
</protein>
<dbReference type="eggNOG" id="COG1943">
    <property type="taxonomic scope" value="Bacteria"/>
</dbReference>
<dbReference type="SUPFAM" id="SSF143422">
    <property type="entry name" value="Transposase IS200-like"/>
    <property type="match status" value="1"/>
</dbReference>
<dbReference type="KEGG" id="cch:Cag_1123"/>
<dbReference type="PANTHER" id="PTHR36966:SF1">
    <property type="entry name" value="REP-ASSOCIATED TYROSINE TRANSPOSASE"/>
    <property type="match status" value="1"/>
</dbReference>
<dbReference type="GO" id="GO:0043565">
    <property type="term" value="F:sequence-specific DNA binding"/>
    <property type="evidence" value="ECO:0007669"/>
    <property type="project" value="TreeGrafter"/>
</dbReference>
<dbReference type="SMART" id="SM01321">
    <property type="entry name" value="Y1_Tnp"/>
    <property type="match status" value="1"/>
</dbReference>
<accession>Q3ARJ0</accession>
<dbReference type="GO" id="GO:0006313">
    <property type="term" value="P:DNA transposition"/>
    <property type="evidence" value="ECO:0007669"/>
    <property type="project" value="InterPro"/>
</dbReference>
<sequence>MNQYNPNIHHRRSIRLKDYDYTQVGLYFITICCQDRTCRFGRIENGEMILNEHGKIAHNEWMKTREIRPNVELGEFIVMPNHIHAIIRFLRRGELHSPNNNVVFDTPLPFDNGGVFKTPNNTGECNSPLRSPSQTVGAIVRGYKSSVTKQLGLMGFTEKLWQRNYYEHIIQNEQSYQTISEYIINNPAKWQDDKFYVE</sequence>
<evidence type="ECO:0000313" key="2">
    <source>
        <dbReference type="EMBL" id="ABB28385.1"/>
    </source>
</evidence>
<dbReference type="InterPro" id="IPR002686">
    <property type="entry name" value="Transposase_17"/>
</dbReference>
<dbReference type="Gene3D" id="3.30.70.1290">
    <property type="entry name" value="Transposase IS200-like"/>
    <property type="match status" value="1"/>
</dbReference>
<feature type="domain" description="Transposase IS200-like" evidence="1">
    <location>
        <begin position="22"/>
        <end position="186"/>
    </location>
</feature>